<organism evidence="2">
    <name type="scientific">Tanacetum cinerariifolium</name>
    <name type="common">Dalmatian daisy</name>
    <name type="synonym">Chrysanthemum cinerariifolium</name>
    <dbReference type="NCBI Taxonomy" id="118510"/>
    <lineage>
        <taxon>Eukaryota</taxon>
        <taxon>Viridiplantae</taxon>
        <taxon>Streptophyta</taxon>
        <taxon>Embryophyta</taxon>
        <taxon>Tracheophyta</taxon>
        <taxon>Spermatophyta</taxon>
        <taxon>Magnoliopsida</taxon>
        <taxon>eudicotyledons</taxon>
        <taxon>Gunneridae</taxon>
        <taxon>Pentapetalae</taxon>
        <taxon>asterids</taxon>
        <taxon>campanulids</taxon>
        <taxon>Asterales</taxon>
        <taxon>Asteraceae</taxon>
        <taxon>Asteroideae</taxon>
        <taxon>Anthemideae</taxon>
        <taxon>Anthemidinae</taxon>
        <taxon>Tanacetum</taxon>
    </lineage>
</organism>
<comment type="caution">
    <text evidence="2">The sequence shown here is derived from an EMBL/GenBank/DDBJ whole genome shotgun (WGS) entry which is preliminary data.</text>
</comment>
<protein>
    <submittedName>
        <fullName evidence="2">Uncharacterized protein</fullName>
    </submittedName>
</protein>
<feature type="compositionally biased region" description="Polar residues" evidence="1">
    <location>
        <begin position="406"/>
        <end position="425"/>
    </location>
</feature>
<feature type="region of interest" description="Disordered" evidence="1">
    <location>
        <begin position="373"/>
        <end position="425"/>
    </location>
</feature>
<evidence type="ECO:0000313" key="2">
    <source>
        <dbReference type="EMBL" id="GFA26378.1"/>
    </source>
</evidence>
<feature type="compositionally biased region" description="Polar residues" evidence="1">
    <location>
        <begin position="44"/>
        <end position="55"/>
    </location>
</feature>
<accession>A0A699JBG6</accession>
<gene>
    <name evidence="2" type="ORF">Tci_598350</name>
</gene>
<sequence length="425" mass="47218">MQQFGALLPIELTNEEIKNSNAYKEYYAIAIRDVPPKPKASVWKTRSSSDTSITPPTVAIGVPDVPTDESEEELSWNSTDDEGADDEGKYGDDDEEDEGDDGEEGDGDNDDEDDVGKEGNDDDDDQEVERDDDKDDEEEGGDDEQEYDDEEYAKETRDEESFDPILKTPENRRGIQATLEVEDSHVTLTQVNPDGQQQSSSVSSQFMTSMLNPTLDVGMESIFKTTSQMNVQTPTSVAPLPMTAPTMTPSTFATITTTSQAPILPTTKIIKEQVKEQVKVYVSKILPRIEQTVNEQLEAEVLTRSSHSSKTSYAVAADLFETELKKILIEKLEGKNSIQRSDEQRNLYKALVEAYEFNKIILDTYEDTVTLNRRRDDDADKDEEPSAGPDRGSKRCREGKEPESASAPTETTTRSAGRSTQGSQS</sequence>
<feature type="region of interest" description="Disordered" evidence="1">
    <location>
        <begin position="32"/>
        <end position="171"/>
    </location>
</feature>
<feature type="compositionally biased region" description="Acidic residues" evidence="1">
    <location>
        <begin position="66"/>
        <end position="85"/>
    </location>
</feature>
<feature type="compositionally biased region" description="Acidic residues" evidence="1">
    <location>
        <begin position="92"/>
        <end position="152"/>
    </location>
</feature>
<feature type="compositionally biased region" description="Basic and acidic residues" evidence="1">
    <location>
        <begin position="391"/>
        <end position="403"/>
    </location>
</feature>
<dbReference type="AlphaFoldDB" id="A0A699JBG6"/>
<name>A0A699JBG6_TANCI</name>
<reference evidence="2" key="1">
    <citation type="journal article" date="2019" name="Sci. Rep.">
        <title>Draft genome of Tanacetum cinerariifolium, the natural source of mosquito coil.</title>
        <authorList>
            <person name="Yamashiro T."/>
            <person name="Shiraishi A."/>
            <person name="Satake H."/>
            <person name="Nakayama K."/>
        </authorList>
    </citation>
    <scope>NUCLEOTIDE SEQUENCE</scope>
</reference>
<proteinExistence type="predicted"/>
<evidence type="ECO:0000256" key="1">
    <source>
        <dbReference type="SAM" id="MobiDB-lite"/>
    </source>
</evidence>
<dbReference type="EMBL" id="BKCJ010394797">
    <property type="protein sequence ID" value="GFA26378.1"/>
    <property type="molecule type" value="Genomic_DNA"/>
</dbReference>